<sequence length="161" mass="17957">MPYQWHDAAPEQSGAVLLVIWPHRSLPARGFAWAIGLAAAGLALPLVALVGTAVLWGLLPFAGLAVWGLWAAMRRSYRGPREALELARDRLRLVRSDPGRADRIWQTNPYWVRVALRTGGPVEDYLTLTDGRREVELAAFLSPEERVALKDDLERRLGALR</sequence>
<name>A0A386UI92_9RHOB</name>
<gene>
    <name evidence="2" type="ORF">PY32053_00700</name>
</gene>
<dbReference type="Proteomes" id="UP000272010">
    <property type="component" value="Chromosome"/>
</dbReference>
<evidence type="ECO:0000256" key="1">
    <source>
        <dbReference type="SAM" id="Phobius"/>
    </source>
</evidence>
<feature type="transmembrane region" description="Helical" evidence="1">
    <location>
        <begin position="54"/>
        <end position="72"/>
    </location>
</feature>
<keyword evidence="1" id="KW-0812">Transmembrane</keyword>
<dbReference type="InterPro" id="IPR019253">
    <property type="entry name" value="DUF2244_TM"/>
</dbReference>
<dbReference type="Pfam" id="PF10003">
    <property type="entry name" value="DUF2244"/>
    <property type="match status" value="1"/>
</dbReference>
<organism evidence="2 3">
    <name type="scientific">Paracoccus yeei</name>
    <dbReference type="NCBI Taxonomy" id="147645"/>
    <lineage>
        <taxon>Bacteria</taxon>
        <taxon>Pseudomonadati</taxon>
        <taxon>Pseudomonadota</taxon>
        <taxon>Alphaproteobacteria</taxon>
        <taxon>Rhodobacterales</taxon>
        <taxon>Paracoccaceae</taxon>
        <taxon>Paracoccus</taxon>
    </lineage>
</organism>
<keyword evidence="1" id="KW-1133">Transmembrane helix</keyword>
<protein>
    <submittedName>
        <fullName evidence="2">DUF2244 domain-containing protein</fullName>
    </submittedName>
</protein>
<evidence type="ECO:0000313" key="2">
    <source>
        <dbReference type="EMBL" id="AYF00377.1"/>
    </source>
</evidence>
<proteinExistence type="predicted"/>
<evidence type="ECO:0000313" key="3">
    <source>
        <dbReference type="Proteomes" id="UP000272010"/>
    </source>
</evidence>
<reference evidence="3" key="1">
    <citation type="submission" date="2018-07" db="EMBL/GenBank/DDBJ databases">
        <title>Genome Structure of the Opportunistic Pathogen Paracoccus yeei (Alphaproteobacteria) and Identification of Putative Virulence Factors.</title>
        <authorList>
            <person name="Lasek R."/>
            <person name="Szuplewska M."/>
            <person name="Mitura M."/>
            <person name="Decewicz P."/>
            <person name="Chmielowska C."/>
            <person name="Pawlot A."/>
            <person name="Sentkowska D."/>
            <person name="Czarnecki J."/>
            <person name="Bartosik D."/>
        </authorList>
    </citation>
    <scope>NUCLEOTIDE SEQUENCE [LARGE SCALE GENOMIC DNA]</scope>
    <source>
        <strain evidence="3">CCUG 32053</strain>
    </source>
</reference>
<accession>A0A386UI92</accession>
<keyword evidence="1" id="KW-0472">Membrane</keyword>
<dbReference type="EMBL" id="CP031078">
    <property type="protein sequence ID" value="AYF00377.1"/>
    <property type="molecule type" value="Genomic_DNA"/>
</dbReference>
<dbReference type="AlphaFoldDB" id="A0A386UI92"/>
<dbReference type="RefSeq" id="WP_120440641.1">
    <property type="nucleotide sequence ID" value="NZ_CP031078.1"/>
</dbReference>